<keyword evidence="2 4" id="KW-0808">Transferase</keyword>
<comment type="similarity">
    <text evidence="1 4">Belongs to the glycerate kinase type-1 family.</text>
</comment>
<evidence type="ECO:0000256" key="4">
    <source>
        <dbReference type="PIRNR" id="PIRNR006078"/>
    </source>
</evidence>
<dbReference type="GO" id="GO:0031388">
    <property type="term" value="P:organic acid phosphorylation"/>
    <property type="evidence" value="ECO:0007669"/>
    <property type="project" value="UniProtKB-UniRule"/>
</dbReference>
<dbReference type="InterPro" id="IPR036129">
    <property type="entry name" value="Glycerate_kinase_sf"/>
</dbReference>
<gene>
    <name evidence="5" type="ORF">BJ998_008849</name>
</gene>
<evidence type="ECO:0000256" key="2">
    <source>
        <dbReference type="ARBA" id="ARBA00022679"/>
    </source>
</evidence>
<evidence type="ECO:0000313" key="6">
    <source>
        <dbReference type="Proteomes" id="UP000585638"/>
    </source>
</evidence>
<dbReference type="RefSeq" id="WP_184870050.1">
    <property type="nucleotide sequence ID" value="NZ_BAAAWY010000063.1"/>
</dbReference>
<dbReference type="Gene3D" id="3.90.1510.10">
    <property type="entry name" value="Glycerate kinase, domain 2"/>
    <property type="match status" value="1"/>
</dbReference>
<sequence length="359" mass="35572">MKVLLAPDKFKGTLAAGQVADHLAAGLRRADPALEVRVVPVADGGEGTVDAACAAGFDRLVTTVTGPLGTPVRAMLATRSNTAVVELAQAAGLGWGSSPMTATSYGVGELIRVAMDLGCSRIVLGLGGSACTDGGAGLLRALGALVLDVDGVPVAPGGGGLARVARLDLGGLDSRLSQVELVLATDVDNPLSDAAPVYGPQKGASPHQVAVLAEALDRWASVVGGDPTLPGSGAAGGVGYAAMAVLGAVRRAGVDVLLDLLGFGDAVHDAALVITGEGSLDAQSLRGKAPVGVARAARGVPVVAVAGVCSLTAADLVGTGISAAYALTDLEPDPARCRARPGPLLELTAERIVRDHLCC</sequence>
<dbReference type="Pfam" id="PF02595">
    <property type="entry name" value="Gly_kinase"/>
    <property type="match status" value="1"/>
</dbReference>
<dbReference type="SUPFAM" id="SSF110738">
    <property type="entry name" value="Glycerate kinase I"/>
    <property type="match status" value="1"/>
</dbReference>
<dbReference type="InterPro" id="IPR004381">
    <property type="entry name" value="Glycerate_kinase"/>
</dbReference>
<accession>A0A7W9NLZ5</accession>
<proteinExistence type="inferred from homology"/>
<dbReference type="PANTHER" id="PTHR21599:SF0">
    <property type="entry name" value="GLYCERATE KINASE"/>
    <property type="match status" value="1"/>
</dbReference>
<keyword evidence="6" id="KW-1185">Reference proteome</keyword>
<dbReference type="PANTHER" id="PTHR21599">
    <property type="entry name" value="GLYCERATE KINASE"/>
    <property type="match status" value="1"/>
</dbReference>
<dbReference type="PIRSF" id="PIRSF006078">
    <property type="entry name" value="GlxK"/>
    <property type="match status" value="1"/>
</dbReference>
<organism evidence="5 6">
    <name type="scientific">Kutzneria kofuensis</name>
    <dbReference type="NCBI Taxonomy" id="103725"/>
    <lineage>
        <taxon>Bacteria</taxon>
        <taxon>Bacillati</taxon>
        <taxon>Actinomycetota</taxon>
        <taxon>Actinomycetes</taxon>
        <taxon>Pseudonocardiales</taxon>
        <taxon>Pseudonocardiaceae</taxon>
        <taxon>Kutzneria</taxon>
    </lineage>
</organism>
<keyword evidence="3 4" id="KW-0418">Kinase</keyword>
<dbReference type="EC" id="2.7.1.31" evidence="5"/>
<dbReference type="InterPro" id="IPR018197">
    <property type="entry name" value="Glycerate_kinase_RE-like"/>
</dbReference>
<evidence type="ECO:0000256" key="1">
    <source>
        <dbReference type="ARBA" id="ARBA00006284"/>
    </source>
</evidence>
<evidence type="ECO:0000256" key="3">
    <source>
        <dbReference type="ARBA" id="ARBA00022777"/>
    </source>
</evidence>
<dbReference type="Proteomes" id="UP000585638">
    <property type="component" value="Unassembled WGS sequence"/>
</dbReference>
<dbReference type="Gene3D" id="3.40.50.10350">
    <property type="entry name" value="Glycerate kinase, domain 1"/>
    <property type="match status" value="1"/>
</dbReference>
<dbReference type="GO" id="GO:0008887">
    <property type="term" value="F:glycerate kinase activity"/>
    <property type="evidence" value="ECO:0007669"/>
    <property type="project" value="UniProtKB-UniRule"/>
</dbReference>
<dbReference type="InterPro" id="IPR018193">
    <property type="entry name" value="Glyc_kinase_flavodox-like_fold"/>
</dbReference>
<dbReference type="NCBIfam" id="TIGR00045">
    <property type="entry name" value="glycerate kinase"/>
    <property type="match status" value="1"/>
</dbReference>
<evidence type="ECO:0000313" key="5">
    <source>
        <dbReference type="EMBL" id="MBB5897590.1"/>
    </source>
</evidence>
<dbReference type="AlphaFoldDB" id="A0A7W9NLZ5"/>
<comment type="caution">
    <text evidence="5">The sequence shown here is derived from an EMBL/GenBank/DDBJ whole genome shotgun (WGS) entry which is preliminary data.</text>
</comment>
<dbReference type="EMBL" id="JACHIR010000003">
    <property type="protein sequence ID" value="MBB5897590.1"/>
    <property type="molecule type" value="Genomic_DNA"/>
</dbReference>
<reference evidence="5 6" key="1">
    <citation type="submission" date="2020-08" db="EMBL/GenBank/DDBJ databases">
        <title>Sequencing the genomes of 1000 actinobacteria strains.</title>
        <authorList>
            <person name="Klenk H.-P."/>
        </authorList>
    </citation>
    <scope>NUCLEOTIDE SEQUENCE [LARGE SCALE GENOMIC DNA]</scope>
    <source>
        <strain evidence="5 6">DSM 43851</strain>
    </source>
</reference>
<protein>
    <submittedName>
        <fullName evidence="5">Glycerate kinase</fullName>
        <ecNumber evidence="5">2.7.1.31</ecNumber>
    </submittedName>
</protein>
<name>A0A7W9NLZ5_9PSEU</name>